<feature type="domain" description="Argininosuccinate lyase C-terminal" evidence="4">
    <location>
        <begin position="496"/>
        <end position="537"/>
    </location>
</feature>
<evidence type="ECO:0000313" key="6">
    <source>
        <dbReference type="Proteomes" id="UP000013827"/>
    </source>
</evidence>
<dbReference type="InterPro" id="IPR020557">
    <property type="entry name" value="Fumarate_lyase_CS"/>
</dbReference>
<dbReference type="RefSeq" id="XP_005783121.1">
    <property type="nucleotide sequence ID" value="XM_005783064.1"/>
</dbReference>
<dbReference type="PRINTS" id="PR00149">
    <property type="entry name" value="FUMRATELYASE"/>
</dbReference>
<dbReference type="FunFam" id="1.10.275.10:FF:000002">
    <property type="entry name" value="Argininosuccinate lyase"/>
    <property type="match status" value="1"/>
</dbReference>
<feature type="domain" description="Fumarate lyase N-terminal" evidence="3">
    <location>
        <begin position="7"/>
        <end position="322"/>
    </location>
</feature>
<dbReference type="PROSITE" id="PS00163">
    <property type="entry name" value="FUMARATE_LYASES"/>
    <property type="match status" value="1"/>
</dbReference>
<dbReference type="InterPro" id="IPR024083">
    <property type="entry name" value="Fumarase/histidase_N"/>
</dbReference>
<evidence type="ECO:0000259" key="4">
    <source>
        <dbReference type="Pfam" id="PF14698"/>
    </source>
</evidence>
<sequence length="565" mass="60616">MSKLWGGRFTGKTDPIMERFNNSLDVDRVMWSADIAGSVAYATSLEAAGVLSAAEAGQIREGLGKVREEWASGAFVVKEGDEDIHTANERRLTELIGAVGGKVHTGRSRNDQVVTDLRLHLRSVCAELATELAGLVTLAAKRATAEVDLLMPGYTHLQSAQPVRWSHWMLAHAQAWRRDHGRLVQAAERMNECPLGSGALAGNPFGVERESLASALGFARPTASGDGRGVNASSLANSMDAVSDRDFVVELSGWATLLMAHLSRFAEEQESSRRGSREADIIVFSTQEFGFVKCGDSYSTGSSLMPQKKNPDAAELLRGKAGGGREPGHRAPPAPCRGQANRVLGHHTALLAMIKGLPLTYNKDLQEDKQALGAASTPRSQCTALFDSLDTVQAALKITSGVLATLQPAAARMRGAQQLPLPLLPAVRGARSPLELRTGALNSFMLATDLSEYLVRKGVPFRETHHVAGRAVQPAERSCKGRRVAAVHETQHGAHQVQLAEERSCALTELSVADLQSLHPLFGDDVLAVWDFDASVERRDSIGGVSKRRVLEQADALAAWADAAA</sequence>
<comment type="similarity">
    <text evidence="1">Belongs to the lyase 1 family. Argininosuccinate lyase subfamily.</text>
</comment>
<protein>
    <recommendedName>
        <fullName evidence="7">Argininosuccinate lyase</fullName>
    </recommendedName>
</protein>
<dbReference type="PANTHER" id="PTHR43814:SF1">
    <property type="entry name" value="ARGININOSUCCINATE LYASE"/>
    <property type="match status" value="1"/>
</dbReference>
<dbReference type="GeneID" id="17275965"/>
<evidence type="ECO:0008006" key="7">
    <source>
        <dbReference type="Google" id="ProtNLM"/>
    </source>
</evidence>
<dbReference type="GO" id="GO:0005829">
    <property type="term" value="C:cytosol"/>
    <property type="evidence" value="ECO:0007669"/>
    <property type="project" value="TreeGrafter"/>
</dbReference>
<feature type="region of interest" description="Disordered" evidence="2">
    <location>
        <begin position="317"/>
        <end position="336"/>
    </location>
</feature>
<dbReference type="InterPro" id="IPR009049">
    <property type="entry name" value="Argininosuccinate_lyase"/>
</dbReference>
<dbReference type="GO" id="GO:0042450">
    <property type="term" value="P:L-arginine biosynthetic process via ornithine"/>
    <property type="evidence" value="ECO:0007669"/>
    <property type="project" value="InterPro"/>
</dbReference>
<evidence type="ECO:0000256" key="2">
    <source>
        <dbReference type="SAM" id="MobiDB-lite"/>
    </source>
</evidence>
<dbReference type="Proteomes" id="UP000013827">
    <property type="component" value="Unassembled WGS sequence"/>
</dbReference>
<dbReference type="Pfam" id="PF00206">
    <property type="entry name" value="Lyase_1"/>
    <property type="match status" value="1"/>
</dbReference>
<dbReference type="Pfam" id="PF14698">
    <property type="entry name" value="ASL_C2"/>
    <property type="match status" value="2"/>
</dbReference>
<dbReference type="SUPFAM" id="SSF48557">
    <property type="entry name" value="L-aspartase-like"/>
    <property type="match status" value="1"/>
</dbReference>
<keyword evidence="6" id="KW-1185">Reference proteome</keyword>
<dbReference type="HAMAP" id="MF_00006">
    <property type="entry name" value="Arg_succ_lyase"/>
    <property type="match status" value="1"/>
</dbReference>
<dbReference type="InterPro" id="IPR022761">
    <property type="entry name" value="Fumarate_lyase_N"/>
</dbReference>
<dbReference type="PaxDb" id="2903-EOD30692"/>
<evidence type="ECO:0000259" key="3">
    <source>
        <dbReference type="Pfam" id="PF00206"/>
    </source>
</evidence>
<dbReference type="InterPro" id="IPR008948">
    <property type="entry name" value="L-Aspartase-like"/>
</dbReference>
<dbReference type="eggNOG" id="KOG1316">
    <property type="taxonomic scope" value="Eukaryota"/>
</dbReference>
<name>A0A0D3K4K7_EMIH1</name>
<dbReference type="InterPro" id="IPR000362">
    <property type="entry name" value="Fumarate_lyase_fam"/>
</dbReference>
<dbReference type="Gene3D" id="1.10.275.10">
    <property type="entry name" value="Fumarase/aspartase (N-terminal domain)"/>
    <property type="match status" value="1"/>
</dbReference>
<dbReference type="PRINTS" id="PR00145">
    <property type="entry name" value="ARGSUCLYASE"/>
</dbReference>
<dbReference type="NCBIfam" id="TIGR00838">
    <property type="entry name" value="argH"/>
    <property type="match status" value="1"/>
</dbReference>
<evidence type="ECO:0000256" key="1">
    <source>
        <dbReference type="ARBA" id="ARBA00010755"/>
    </source>
</evidence>
<evidence type="ECO:0000313" key="5">
    <source>
        <dbReference type="EnsemblProtists" id="EOD30692"/>
    </source>
</evidence>
<dbReference type="HOGENOM" id="CLU_027272_2_3_1"/>
<dbReference type="STRING" id="2903.R1D6J9"/>
<dbReference type="EnsemblProtists" id="EOD30692">
    <property type="protein sequence ID" value="EOD30692"/>
    <property type="gene ID" value="EMIHUDRAFT_456474"/>
</dbReference>
<dbReference type="PANTHER" id="PTHR43814">
    <property type="entry name" value="ARGININOSUCCINATE LYASE"/>
    <property type="match status" value="1"/>
</dbReference>
<dbReference type="FunFam" id="1.10.40.30:FF:000001">
    <property type="entry name" value="Argininosuccinate lyase"/>
    <property type="match status" value="1"/>
</dbReference>
<accession>A0A0D3K4K7</accession>
<feature type="domain" description="Argininosuccinate lyase C-terminal" evidence="4">
    <location>
        <begin position="444"/>
        <end position="478"/>
    </location>
</feature>
<reference evidence="6" key="1">
    <citation type="journal article" date="2013" name="Nature">
        <title>Pan genome of the phytoplankton Emiliania underpins its global distribution.</title>
        <authorList>
            <person name="Read B.A."/>
            <person name="Kegel J."/>
            <person name="Klute M.J."/>
            <person name="Kuo A."/>
            <person name="Lefebvre S.C."/>
            <person name="Maumus F."/>
            <person name="Mayer C."/>
            <person name="Miller J."/>
            <person name="Monier A."/>
            <person name="Salamov A."/>
            <person name="Young J."/>
            <person name="Aguilar M."/>
            <person name="Claverie J.M."/>
            <person name="Frickenhaus S."/>
            <person name="Gonzalez K."/>
            <person name="Herman E.K."/>
            <person name="Lin Y.C."/>
            <person name="Napier J."/>
            <person name="Ogata H."/>
            <person name="Sarno A.F."/>
            <person name="Shmutz J."/>
            <person name="Schroeder D."/>
            <person name="de Vargas C."/>
            <person name="Verret F."/>
            <person name="von Dassow P."/>
            <person name="Valentin K."/>
            <person name="Van de Peer Y."/>
            <person name="Wheeler G."/>
            <person name="Dacks J.B."/>
            <person name="Delwiche C.F."/>
            <person name="Dyhrman S.T."/>
            <person name="Glockner G."/>
            <person name="John U."/>
            <person name="Richards T."/>
            <person name="Worden A.Z."/>
            <person name="Zhang X."/>
            <person name="Grigoriev I.V."/>
            <person name="Allen A.E."/>
            <person name="Bidle K."/>
            <person name="Borodovsky M."/>
            <person name="Bowler C."/>
            <person name="Brownlee C."/>
            <person name="Cock J.M."/>
            <person name="Elias M."/>
            <person name="Gladyshev V.N."/>
            <person name="Groth M."/>
            <person name="Guda C."/>
            <person name="Hadaegh A."/>
            <person name="Iglesias-Rodriguez M.D."/>
            <person name="Jenkins J."/>
            <person name="Jones B.M."/>
            <person name="Lawson T."/>
            <person name="Leese F."/>
            <person name="Lindquist E."/>
            <person name="Lobanov A."/>
            <person name="Lomsadze A."/>
            <person name="Malik S.B."/>
            <person name="Marsh M.E."/>
            <person name="Mackinder L."/>
            <person name="Mock T."/>
            <person name="Mueller-Roeber B."/>
            <person name="Pagarete A."/>
            <person name="Parker M."/>
            <person name="Probert I."/>
            <person name="Quesneville H."/>
            <person name="Raines C."/>
            <person name="Rensing S.A."/>
            <person name="Riano-Pachon D.M."/>
            <person name="Richier S."/>
            <person name="Rokitta S."/>
            <person name="Shiraiwa Y."/>
            <person name="Soanes D.M."/>
            <person name="van der Giezen M."/>
            <person name="Wahlund T.M."/>
            <person name="Williams B."/>
            <person name="Wilson W."/>
            <person name="Wolfe G."/>
            <person name="Wurch L.L."/>
        </authorList>
    </citation>
    <scope>NUCLEOTIDE SEQUENCE</scope>
</reference>
<dbReference type="Gene3D" id="1.20.200.10">
    <property type="entry name" value="Fumarase/aspartase (Central domain)"/>
    <property type="match status" value="3"/>
</dbReference>
<reference evidence="5" key="2">
    <citation type="submission" date="2024-10" db="UniProtKB">
        <authorList>
            <consortium name="EnsemblProtists"/>
        </authorList>
    </citation>
    <scope>IDENTIFICATION</scope>
</reference>
<proteinExistence type="inferred from homology"/>
<dbReference type="AlphaFoldDB" id="A0A0D3K4K7"/>
<dbReference type="InterPro" id="IPR029419">
    <property type="entry name" value="Arg_succ_lyase_C"/>
</dbReference>
<dbReference type="Gene3D" id="1.10.40.30">
    <property type="entry name" value="Fumarase/aspartase (C-terminal domain)"/>
    <property type="match status" value="2"/>
</dbReference>
<dbReference type="GO" id="GO:0004056">
    <property type="term" value="F:argininosuccinate lyase activity"/>
    <property type="evidence" value="ECO:0007669"/>
    <property type="project" value="InterPro"/>
</dbReference>
<organism evidence="5 6">
    <name type="scientific">Emiliania huxleyi (strain CCMP1516)</name>
    <dbReference type="NCBI Taxonomy" id="280463"/>
    <lineage>
        <taxon>Eukaryota</taxon>
        <taxon>Haptista</taxon>
        <taxon>Haptophyta</taxon>
        <taxon>Prymnesiophyceae</taxon>
        <taxon>Isochrysidales</taxon>
        <taxon>Noelaerhabdaceae</taxon>
        <taxon>Emiliania</taxon>
    </lineage>
</organism>
<dbReference type="CDD" id="cd01359">
    <property type="entry name" value="Argininosuccinate_lyase"/>
    <property type="match status" value="1"/>
</dbReference>
<dbReference type="KEGG" id="ehx:EMIHUDRAFT_456474"/>